<evidence type="ECO:0000313" key="1">
    <source>
        <dbReference type="EMBL" id="TDL15725.1"/>
    </source>
</evidence>
<reference evidence="1 2" key="1">
    <citation type="submission" date="2018-06" db="EMBL/GenBank/DDBJ databases">
        <title>A transcriptomic atlas of mushroom development highlights an independent origin of complex multicellularity.</title>
        <authorList>
            <consortium name="DOE Joint Genome Institute"/>
            <person name="Krizsan K."/>
            <person name="Almasi E."/>
            <person name="Merenyi Z."/>
            <person name="Sahu N."/>
            <person name="Viragh M."/>
            <person name="Koszo T."/>
            <person name="Mondo S."/>
            <person name="Kiss B."/>
            <person name="Balint B."/>
            <person name="Kues U."/>
            <person name="Barry K."/>
            <person name="Hegedus J.C."/>
            <person name="Henrissat B."/>
            <person name="Johnson J."/>
            <person name="Lipzen A."/>
            <person name="Ohm R."/>
            <person name="Nagy I."/>
            <person name="Pangilinan J."/>
            <person name="Yan J."/>
            <person name="Xiong Y."/>
            <person name="Grigoriev I.V."/>
            <person name="Hibbett D.S."/>
            <person name="Nagy L.G."/>
        </authorList>
    </citation>
    <scope>NUCLEOTIDE SEQUENCE [LARGE SCALE GENOMIC DNA]</scope>
    <source>
        <strain evidence="1 2">SZMC22713</strain>
    </source>
</reference>
<dbReference type="Proteomes" id="UP000294933">
    <property type="component" value="Unassembled WGS sequence"/>
</dbReference>
<proteinExistence type="predicted"/>
<dbReference type="VEuPathDB" id="FungiDB:BD410DRAFT_87173"/>
<evidence type="ECO:0000313" key="2">
    <source>
        <dbReference type="Proteomes" id="UP000294933"/>
    </source>
</evidence>
<sequence>MEAREAWTPSVNDQRYLDPLHTFRRSLDDAMLCMEALVGTKSRLAKKIRGLKRRITPLVLERKIADMPDEILAHVFEAGHQASDGSEFALRMSHVCHRFRRISLRIPFMWNRLSSRQHIDQTRAFLSRSANQDLQIEIFVISRHMQLQVHSFLELTGPHSDQWSRLLYFTVPGVDDEVFHHGFTNFPRLQYISHRCDYPGRLPYTWEMPLLTQIDGFCSEFPKHTTFPFLSQLTCITLTFSSYDIFDLSSLFLAIFKAKHLQHLSLEFHNCQEEEEMLSPPSDVPTKSFHIQSLKVVLRDAMGDEFVISLHDYLAYFTASVVEFSLLTNGRPYAFLVDEYSFKFPRGSTTRLQIGSPRSLPTILQHLLKDGEIIRSLEFETSAFNDDATLSLNSIHYPSLRHIRFRNCNRFEEKHVGMLAKTFLTDNGNDNFQSLEIMSCSKISEDFILNLQDEVGEGLQWSV</sequence>
<organism evidence="1 2">
    <name type="scientific">Rickenella mellea</name>
    <dbReference type="NCBI Taxonomy" id="50990"/>
    <lineage>
        <taxon>Eukaryota</taxon>
        <taxon>Fungi</taxon>
        <taxon>Dikarya</taxon>
        <taxon>Basidiomycota</taxon>
        <taxon>Agaricomycotina</taxon>
        <taxon>Agaricomycetes</taxon>
        <taxon>Hymenochaetales</taxon>
        <taxon>Rickenellaceae</taxon>
        <taxon>Rickenella</taxon>
    </lineage>
</organism>
<gene>
    <name evidence="1" type="ORF">BD410DRAFT_87173</name>
</gene>
<accession>A0A4Y7PKH5</accession>
<dbReference type="SUPFAM" id="SSF52047">
    <property type="entry name" value="RNI-like"/>
    <property type="match status" value="1"/>
</dbReference>
<dbReference type="OrthoDB" id="3229088at2759"/>
<dbReference type="Gene3D" id="1.20.1280.50">
    <property type="match status" value="1"/>
</dbReference>
<name>A0A4Y7PKH5_9AGAM</name>
<dbReference type="EMBL" id="ML170264">
    <property type="protein sequence ID" value="TDL15725.1"/>
    <property type="molecule type" value="Genomic_DNA"/>
</dbReference>
<keyword evidence="2" id="KW-1185">Reference proteome</keyword>
<protein>
    <submittedName>
        <fullName evidence="1">Uncharacterized protein</fullName>
    </submittedName>
</protein>
<dbReference type="AlphaFoldDB" id="A0A4Y7PKH5"/>